<keyword evidence="2" id="KW-1185">Reference proteome</keyword>
<comment type="caution">
    <text evidence="1">The sequence shown here is derived from an EMBL/GenBank/DDBJ whole genome shotgun (WGS) entry which is preliminary data.</text>
</comment>
<dbReference type="AlphaFoldDB" id="A0A9X4C711"/>
<dbReference type="Proteomes" id="UP001148185">
    <property type="component" value="Unassembled WGS sequence"/>
</dbReference>
<protein>
    <submittedName>
        <fullName evidence="1">Uncharacterized protein</fullName>
    </submittedName>
</protein>
<dbReference type="RefSeq" id="WP_273878298.1">
    <property type="nucleotide sequence ID" value="NZ_JAMDHA010000041.1"/>
</dbReference>
<reference evidence="1 2" key="1">
    <citation type="submission" date="2022-05" db="EMBL/GenBank/DDBJ databases">
        <title>Novel Pseudomonas spp. Isolated from a Rainbow Trout Aquaculture Facility.</title>
        <authorList>
            <person name="Testerman T."/>
            <person name="Graf J."/>
        </authorList>
    </citation>
    <scope>NUCLEOTIDE SEQUENCE [LARGE SCALE GENOMIC DNA]</scope>
    <source>
        <strain evidence="1 2">ID1042</strain>
    </source>
</reference>
<organism evidence="1 2">
    <name type="scientific">Pseudomonas shahriarae</name>
    <dbReference type="NCBI Taxonomy" id="2745512"/>
    <lineage>
        <taxon>Bacteria</taxon>
        <taxon>Pseudomonadati</taxon>
        <taxon>Pseudomonadota</taxon>
        <taxon>Gammaproteobacteria</taxon>
        <taxon>Pseudomonadales</taxon>
        <taxon>Pseudomonadaceae</taxon>
        <taxon>Pseudomonas</taxon>
    </lineage>
</organism>
<accession>A0A9X4C711</accession>
<evidence type="ECO:0000313" key="1">
    <source>
        <dbReference type="EMBL" id="MDD1011307.1"/>
    </source>
</evidence>
<name>A0A9X4C711_9PSED</name>
<proteinExistence type="predicted"/>
<gene>
    <name evidence="1" type="ORF">M5G27_27940</name>
</gene>
<evidence type="ECO:0000313" key="2">
    <source>
        <dbReference type="Proteomes" id="UP001148185"/>
    </source>
</evidence>
<sequence>MSVQDWLICNDSDEIVEVVIHSSGKAWPRVEFKVLSAFLLYHSIAHPGAQMRIGRLDHSDKSVFVSEQDRKENGSKFDWLEWNTDNYMTMLARNNNAYAGHMGWFTDMTVVRNAPPIALNSQMMHPHVSSREIAQRRVASFNHGTAPGSRVHYLKSELEGRKITTIVSPAYILGDDAPVVELDGIGTALLDKVEPFFGS</sequence>
<dbReference type="EMBL" id="JAMDHA010000041">
    <property type="protein sequence ID" value="MDD1011307.1"/>
    <property type="molecule type" value="Genomic_DNA"/>
</dbReference>